<dbReference type="RefSeq" id="WP_041047579.1">
    <property type="nucleotide sequence ID" value="NZ_JXAK01000015.1"/>
</dbReference>
<proteinExistence type="predicted"/>
<name>A0ABR5AIR7_9BACL</name>
<evidence type="ECO:0000259" key="1">
    <source>
        <dbReference type="Pfam" id="PF20274"/>
    </source>
</evidence>
<accession>A0ABR5AIR7</accession>
<feature type="domain" description="Cyclic-phosphate processing Receiver" evidence="1">
    <location>
        <begin position="2"/>
        <end position="85"/>
    </location>
</feature>
<gene>
    <name evidence="2" type="ORF">SD70_10840</name>
</gene>
<evidence type="ECO:0000313" key="3">
    <source>
        <dbReference type="Proteomes" id="UP000031967"/>
    </source>
</evidence>
<evidence type="ECO:0000313" key="2">
    <source>
        <dbReference type="EMBL" id="KIL40909.1"/>
    </source>
</evidence>
<reference evidence="2 3" key="1">
    <citation type="submission" date="2014-12" db="EMBL/GenBank/DDBJ databases">
        <title>Draft genome sequence of Paenibacillus kamchatkensis strain B-2647.</title>
        <authorList>
            <person name="Karlyshev A.V."/>
            <person name="Kudryashova E.B."/>
        </authorList>
    </citation>
    <scope>NUCLEOTIDE SEQUENCE [LARGE SCALE GENOMIC DNA]</scope>
    <source>
        <strain evidence="2 3">VKM B-2647</strain>
    </source>
</reference>
<comment type="caution">
    <text evidence="2">The sequence shown here is derived from an EMBL/GenBank/DDBJ whole genome shotgun (WGS) entry which is preliminary data.</text>
</comment>
<sequence length="105" mass="12240">MIRVFLDDNRPCPRGYHLARSVKECIELLKKHKVDILSLDYNLGLGRPNGMDLAQYMVKHKLYAKRIVIHSANPYGRFRMYHLLQANKPKGVAITIRPKPIYFGF</sequence>
<keyword evidence="3" id="KW-1185">Reference proteome</keyword>
<dbReference type="Pfam" id="PF20274">
    <property type="entry name" value="cREC_REC"/>
    <property type="match status" value="1"/>
</dbReference>
<organism evidence="2 3">
    <name type="scientific">Gordoniibacillus kamchatkensis</name>
    <dbReference type="NCBI Taxonomy" id="1590651"/>
    <lineage>
        <taxon>Bacteria</taxon>
        <taxon>Bacillati</taxon>
        <taxon>Bacillota</taxon>
        <taxon>Bacilli</taxon>
        <taxon>Bacillales</taxon>
        <taxon>Paenibacillaceae</taxon>
        <taxon>Gordoniibacillus</taxon>
    </lineage>
</organism>
<protein>
    <recommendedName>
        <fullName evidence="1">Cyclic-phosphate processing Receiver domain-containing protein</fullName>
    </recommendedName>
</protein>
<dbReference type="Proteomes" id="UP000031967">
    <property type="component" value="Unassembled WGS sequence"/>
</dbReference>
<dbReference type="InterPro" id="IPR046909">
    <property type="entry name" value="cREC_REC"/>
</dbReference>
<dbReference type="EMBL" id="JXAK01000015">
    <property type="protein sequence ID" value="KIL40909.1"/>
    <property type="molecule type" value="Genomic_DNA"/>
</dbReference>